<proteinExistence type="predicted"/>
<dbReference type="SUPFAM" id="SSF47459">
    <property type="entry name" value="HLH, helix-loop-helix DNA-binding domain"/>
    <property type="match status" value="1"/>
</dbReference>
<evidence type="ECO:0000313" key="3">
    <source>
        <dbReference type="EMBL" id="OAJ37793.1"/>
    </source>
</evidence>
<name>A0A177WCN9_BATDL</name>
<reference evidence="3 4" key="2">
    <citation type="submission" date="2016-05" db="EMBL/GenBank/DDBJ databases">
        <title>Lineage-specific infection strategies underlie the spectrum of fungal disease in amphibians.</title>
        <authorList>
            <person name="Cuomo C.A."/>
            <person name="Farrer R.A."/>
            <person name="James T."/>
            <person name="Longcore J."/>
            <person name="Birren B."/>
        </authorList>
    </citation>
    <scope>NUCLEOTIDE SEQUENCE [LARGE SCALE GENOMIC DNA]</scope>
    <source>
        <strain evidence="3 4">JEL423</strain>
    </source>
</reference>
<dbReference type="EMBL" id="DS022301">
    <property type="protein sequence ID" value="OAJ37793.1"/>
    <property type="molecule type" value="Genomic_DNA"/>
</dbReference>
<dbReference type="Gene3D" id="4.10.280.10">
    <property type="entry name" value="Helix-loop-helix DNA-binding domain"/>
    <property type="match status" value="1"/>
</dbReference>
<dbReference type="AlphaFoldDB" id="A0A177WCN9"/>
<reference evidence="3 4" key="1">
    <citation type="submission" date="2006-10" db="EMBL/GenBank/DDBJ databases">
        <title>The Genome Sequence of Batrachochytrium dendrobatidis JEL423.</title>
        <authorList>
            <consortium name="The Broad Institute Genome Sequencing Platform"/>
            <person name="Birren B."/>
            <person name="Lander E."/>
            <person name="Galagan J."/>
            <person name="Cuomo C."/>
            <person name="Devon K."/>
            <person name="Jaffe D."/>
            <person name="Butler J."/>
            <person name="Alvarez P."/>
            <person name="Gnerre S."/>
            <person name="Grabherr M."/>
            <person name="Kleber M."/>
            <person name="Mauceli E."/>
            <person name="Brockman W."/>
            <person name="Young S."/>
            <person name="LaButti K."/>
            <person name="Sykes S."/>
            <person name="DeCaprio D."/>
            <person name="Crawford M."/>
            <person name="Koehrsen M."/>
            <person name="Engels R."/>
            <person name="Montgomery P."/>
            <person name="Pearson M."/>
            <person name="Howarth C."/>
            <person name="Larson L."/>
            <person name="White J."/>
            <person name="O'Leary S."/>
            <person name="Kodira C."/>
            <person name="Zeng Q."/>
            <person name="Yandava C."/>
            <person name="Alvarado L."/>
            <person name="Longcore J."/>
            <person name="James T."/>
        </authorList>
    </citation>
    <scope>NUCLEOTIDE SEQUENCE [LARGE SCALE GENOMIC DNA]</scope>
    <source>
        <strain evidence="3 4">JEL423</strain>
    </source>
</reference>
<dbReference type="GO" id="GO:0046983">
    <property type="term" value="F:protein dimerization activity"/>
    <property type="evidence" value="ECO:0007669"/>
    <property type="project" value="InterPro"/>
</dbReference>
<dbReference type="InterPro" id="IPR036638">
    <property type="entry name" value="HLH_DNA-bd_sf"/>
</dbReference>
<feature type="compositionally biased region" description="Basic and acidic residues" evidence="1">
    <location>
        <begin position="18"/>
        <end position="28"/>
    </location>
</feature>
<organism evidence="3 4">
    <name type="scientific">Batrachochytrium dendrobatidis (strain JEL423)</name>
    <dbReference type="NCBI Taxonomy" id="403673"/>
    <lineage>
        <taxon>Eukaryota</taxon>
        <taxon>Fungi</taxon>
        <taxon>Fungi incertae sedis</taxon>
        <taxon>Chytridiomycota</taxon>
        <taxon>Chytridiomycota incertae sedis</taxon>
        <taxon>Chytridiomycetes</taxon>
        <taxon>Rhizophydiales</taxon>
        <taxon>Rhizophydiales incertae sedis</taxon>
        <taxon>Batrachochytrium</taxon>
    </lineage>
</organism>
<dbReference type="PROSITE" id="PS50888">
    <property type="entry name" value="BHLH"/>
    <property type="match status" value="1"/>
</dbReference>
<sequence length="208" mass="22751">MSDTRESRDRRRKATHSAIERRRRERTNDKIAQLKDMLPSCAGRSGLHKLTILEEGIQYTRMLEGQIRELQLMAARVPLLQSRSAMEAASPAVTSKVMCMPSGPASMPTCANIKLEDTAESHESYRSNDHRACHSLGTLTTPVDQYHLDTNHSLGTFATLCSASKMLPSPACSQRQASPFSEIAGICDSSSSTHSPCAEIMSLGSILS</sequence>
<dbReference type="CDD" id="cd00083">
    <property type="entry name" value="bHLH_SF"/>
    <property type="match status" value="1"/>
</dbReference>
<feature type="domain" description="BHLH" evidence="2">
    <location>
        <begin position="11"/>
        <end position="63"/>
    </location>
</feature>
<protein>
    <recommendedName>
        <fullName evidence="2">BHLH domain-containing protein</fullName>
    </recommendedName>
</protein>
<dbReference type="SMART" id="SM00353">
    <property type="entry name" value="HLH"/>
    <property type="match status" value="1"/>
</dbReference>
<feature type="region of interest" description="Disordered" evidence="1">
    <location>
        <begin position="1"/>
        <end position="28"/>
    </location>
</feature>
<gene>
    <name evidence="3" type="ORF">BDEG_21783</name>
</gene>
<dbReference type="Pfam" id="PF00010">
    <property type="entry name" value="HLH"/>
    <property type="match status" value="1"/>
</dbReference>
<evidence type="ECO:0000313" key="4">
    <source>
        <dbReference type="Proteomes" id="UP000077115"/>
    </source>
</evidence>
<dbReference type="eggNOG" id="KOG4304">
    <property type="taxonomic scope" value="Eukaryota"/>
</dbReference>
<dbReference type="PANTHER" id="PTHR46266:SF4">
    <property type="entry name" value="TRANSCRIPTION FACTOR TT8"/>
    <property type="match status" value="1"/>
</dbReference>
<evidence type="ECO:0000256" key="1">
    <source>
        <dbReference type="SAM" id="MobiDB-lite"/>
    </source>
</evidence>
<dbReference type="VEuPathDB" id="FungiDB:BDEG_21783"/>
<dbReference type="PANTHER" id="PTHR46266">
    <property type="entry name" value="TRANSCRIPTION FACTOR TT8"/>
    <property type="match status" value="1"/>
</dbReference>
<dbReference type="STRING" id="403673.A0A177WCN9"/>
<dbReference type="Proteomes" id="UP000077115">
    <property type="component" value="Unassembled WGS sequence"/>
</dbReference>
<dbReference type="InterPro" id="IPR011598">
    <property type="entry name" value="bHLH_dom"/>
</dbReference>
<accession>A0A177WCN9</accession>
<evidence type="ECO:0000259" key="2">
    <source>
        <dbReference type="PROSITE" id="PS50888"/>
    </source>
</evidence>
<dbReference type="OrthoDB" id="1922626at2759"/>